<organism evidence="6 7">
    <name type="scientific">Enterococcus rivorum</name>
    <dbReference type="NCBI Taxonomy" id="762845"/>
    <lineage>
        <taxon>Bacteria</taxon>
        <taxon>Bacillati</taxon>
        <taxon>Bacillota</taxon>
        <taxon>Bacilli</taxon>
        <taxon>Lactobacillales</taxon>
        <taxon>Enterococcaceae</taxon>
        <taxon>Enterococcus</taxon>
    </lineage>
</organism>
<dbReference type="InterPro" id="IPR006060">
    <property type="entry name" value="Maltose/Cyclodextrin-bd"/>
</dbReference>
<evidence type="ECO:0000256" key="3">
    <source>
        <dbReference type="ARBA" id="ARBA00022597"/>
    </source>
</evidence>
<name>A0A1E5KSI3_9ENTE</name>
<comment type="subcellular location">
    <subcellularLocation>
        <location evidence="5">Cell membrane</location>
        <topology evidence="5">Lipid-anchor</topology>
    </subcellularLocation>
</comment>
<accession>A0A1E5KSI3</accession>
<keyword evidence="5" id="KW-0449">Lipoprotein</keyword>
<dbReference type="PANTHER" id="PTHR30061">
    <property type="entry name" value="MALTOSE-BINDING PERIPLASMIC PROTEIN"/>
    <property type="match status" value="1"/>
</dbReference>
<sequence>MKAETQNVQGELLMKKSFKKIGLGLVAAGLVLGLAACSGGKEKAKEDANKSDGKTLTVSVDKGYVKYLEEIKGEFEKENGVKIDITERDMFEQLEALSLDGPAGKAPDVMMSAYDRLGPLGQQGHLAEVKLGNEANYNDTDKTQVTVDGKYFGEPAIIETLVLYYNKDLIDKAPKTFADLEAIAKDPKFDFSAEKGKNVGFLAKWTDFYFAYGLLAGYGGYVFGEDGTDPSDIGLNSKGAVEGIEYANKWFQNVWPKGMLDVKSAGDFITDQFVNGKTAAVIDGPWAAANYKESGVNFGVVEIPTLNNGEAYKAFGGGKAWVMSNYSKNKEVGQKFIDFLTTEANQTKLYELTNEVPANNKSREVASSGDDPITKAVINQYVNADPMPNIPEMGEVWTGGENLMFDAASGKQTAQEAADAAVKVIKDAIEQKYAK</sequence>
<keyword evidence="3 5" id="KW-0762">Sugar transport</keyword>
<gene>
    <name evidence="6" type="ORF">BCR26_06290</name>
</gene>
<reference evidence="6 7" key="1">
    <citation type="submission" date="2016-09" db="EMBL/GenBank/DDBJ databases">
        <authorList>
            <person name="Capua I."/>
            <person name="De Benedictis P."/>
            <person name="Joannis T."/>
            <person name="Lombin L.H."/>
            <person name="Cattoli G."/>
        </authorList>
    </citation>
    <scope>NUCLEOTIDE SEQUENCE [LARGE SCALE GENOMIC DNA]</scope>
    <source>
        <strain evidence="6 7">LMG 25899</strain>
    </source>
</reference>
<dbReference type="GO" id="GO:0015768">
    <property type="term" value="P:maltose transport"/>
    <property type="evidence" value="ECO:0007669"/>
    <property type="project" value="TreeGrafter"/>
</dbReference>
<dbReference type="PANTHER" id="PTHR30061:SF50">
    <property type="entry name" value="MALTOSE_MALTODEXTRIN-BINDING PERIPLASMIC PROTEIN"/>
    <property type="match status" value="1"/>
</dbReference>
<dbReference type="PRINTS" id="PR00181">
    <property type="entry name" value="MALTOSEBP"/>
</dbReference>
<evidence type="ECO:0000256" key="1">
    <source>
        <dbReference type="ARBA" id="ARBA00008520"/>
    </source>
</evidence>
<protein>
    <recommendedName>
        <fullName evidence="5">Maltodextrin-binding protein</fullName>
    </recommendedName>
</protein>
<dbReference type="GO" id="GO:0015144">
    <property type="term" value="F:carbohydrate transmembrane transporter activity"/>
    <property type="evidence" value="ECO:0007669"/>
    <property type="project" value="InterPro"/>
</dbReference>
<evidence type="ECO:0000313" key="7">
    <source>
        <dbReference type="Proteomes" id="UP000095256"/>
    </source>
</evidence>
<evidence type="ECO:0000256" key="2">
    <source>
        <dbReference type="ARBA" id="ARBA00022448"/>
    </source>
</evidence>
<evidence type="ECO:0000256" key="4">
    <source>
        <dbReference type="ARBA" id="ARBA00022729"/>
    </source>
</evidence>
<comment type="similarity">
    <text evidence="1 5">Belongs to the bacterial solute-binding protein 1 family.</text>
</comment>
<comment type="caution">
    <text evidence="6">The sequence shown here is derived from an EMBL/GenBank/DDBJ whole genome shotgun (WGS) entry which is preliminary data.</text>
</comment>
<proteinExistence type="inferred from homology"/>
<dbReference type="Pfam" id="PF13416">
    <property type="entry name" value="SBP_bac_8"/>
    <property type="match status" value="1"/>
</dbReference>
<evidence type="ECO:0000256" key="5">
    <source>
        <dbReference type="RuleBase" id="RU365005"/>
    </source>
</evidence>
<dbReference type="GO" id="GO:1901982">
    <property type="term" value="F:maltose binding"/>
    <property type="evidence" value="ECO:0007669"/>
    <property type="project" value="TreeGrafter"/>
</dbReference>
<keyword evidence="5" id="KW-1003">Cell membrane</keyword>
<keyword evidence="4" id="KW-0732">Signal</keyword>
<dbReference type="InterPro" id="IPR006059">
    <property type="entry name" value="SBP"/>
</dbReference>
<keyword evidence="5" id="KW-0472">Membrane</keyword>
<dbReference type="STRING" id="762845.BCR26_06290"/>
<dbReference type="OrthoDB" id="9766758at2"/>
<dbReference type="GO" id="GO:0055052">
    <property type="term" value="C:ATP-binding cassette (ABC) transporter complex, substrate-binding subunit-containing"/>
    <property type="evidence" value="ECO:0007669"/>
    <property type="project" value="TreeGrafter"/>
</dbReference>
<dbReference type="AlphaFoldDB" id="A0A1E5KSI3"/>
<dbReference type="SUPFAM" id="SSF53850">
    <property type="entry name" value="Periplasmic binding protein-like II"/>
    <property type="match status" value="1"/>
</dbReference>
<dbReference type="EMBL" id="MIEK01000078">
    <property type="protein sequence ID" value="OEH80837.1"/>
    <property type="molecule type" value="Genomic_DNA"/>
</dbReference>
<dbReference type="Proteomes" id="UP000095256">
    <property type="component" value="Unassembled WGS sequence"/>
</dbReference>
<evidence type="ECO:0000313" key="6">
    <source>
        <dbReference type="EMBL" id="OEH80837.1"/>
    </source>
</evidence>
<keyword evidence="7" id="KW-1185">Reference proteome</keyword>
<keyword evidence="2 5" id="KW-0813">Transport</keyword>
<dbReference type="GO" id="GO:0042956">
    <property type="term" value="P:maltodextrin transmembrane transport"/>
    <property type="evidence" value="ECO:0007669"/>
    <property type="project" value="TreeGrafter"/>
</dbReference>
<dbReference type="Gene3D" id="3.40.190.10">
    <property type="entry name" value="Periplasmic binding protein-like II"/>
    <property type="match status" value="2"/>
</dbReference>